<dbReference type="Proteomes" id="UP000676336">
    <property type="component" value="Unassembled WGS sequence"/>
</dbReference>
<evidence type="ECO:0000313" key="2">
    <source>
        <dbReference type="EMBL" id="CAF5226572.1"/>
    </source>
</evidence>
<feature type="region of interest" description="Disordered" evidence="1">
    <location>
        <begin position="95"/>
        <end position="114"/>
    </location>
</feature>
<name>A0A8S3KA58_9BILA</name>
<dbReference type="EMBL" id="CAJOBI010361896">
    <property type="protein sequence ID" value="CAF5226572.1"/>
    <property type="molecule type" value="Genomic_DNA"/>
</dbReference>
<accession>A0A8S3KA58</accession>
<feature type="non-terminal residue" evidence="2">
    <location>
        <position position="1"/>
    </location>
</feature>
<dbReference type="AlphaFoldDB" id="A0A8S3KA58"/>
<gene>
    <name evidence="2" type="ORF">SMN809_LOCUS84853</name>
</gene>
<evidence type="ECO:0000256" key="1">
    <source>
        <dbReference type="SAM" id="MobiDB-lite"/>
    </source>
</evidence>
<dbReference type="InterPro" id="IPR023170">
    <property type="entry name" value="HhH_base_excis_C"/>
</dbReference>
<proteinExistence type="predicted"/>
<sequence length="114" mass="13013">TLNTLNYNGISSFFEQLWQPLSGWAQAAAFSNEPYSSTNPRDSLQSSMSSLKRSISNDILSEKLFKAIDENNQCQSIKITITLDKLNQKKILTIQPTKEPPKRPRRNVKPIVRF</sequence>
<evidence type="ECO:0000313" key="3">
    <source>
        <dbReference type="Proteomes" id="UP000676336"/>
    </source>
</evidence>
<protein>
    <submittedName>
        <fullName evidence="2">Uncharacterized protein</fullName>
    </submittedName>
</protein>
<organism evidence="2 3">
    <name type="scientific">Rotaria magnacalcarata</name>
    <dbReference type="NCBI Taxonomy" id="392030"/>
    <lineage>
        <taxon>Eukaryota</taxon>
        <taxon>Metazoa</taxon>
        <taxon>Spiralia</taxon>
        <taxon>Gnathifera</taxon>
        <taxon>Rotifera</taxon>
        <taxon>Eurotatoria</taxon>
        <taxon>Bdelloidea</taxon>
        <taxon>Philodinida</taxon>
        <taxon>Philodinidae</taxon>
        <taxon>Rotaria</taxon>
    </lineage>
</organism>
<comment type="caution">
    <text evidence="2">The sequence shown here is derived from an EMBL/GenBank/DDBJ whole genome shotgun (WGS) entry which is preliminary data.</text>
</comment>
<reference evidence="2" key="1">
    <citation type="submission" date="2021-02" db="EMBL/GenBank/DDBJ databases">
        <authorList>
            <person name="Nowell W R."/>
        </authorList>
    </citation>
    <scope>NUCLEOTIDE SEQUENCE</scope>
</reference>
<dbReference type="Gene3D" id="1.10.1670.10">
    <property type="entry name" value="Helix-hairpin-Helix base-excision DNA repair enzymes (C-terminal)"/>
    <property type="match status" value="1"/>
</dbReference>